<reference evidence="1 2" key="1">
    <citation type="submission" date="2019-01" db="EMBL/GenBank/DDBJ databases">
        <authorList>
            <person name="Sayadi A."/>
        </authorList>
    </citation>
    <scope>NUCLEOTIDE SEQUENCE [LARGE SCALE GENOMIC DNA]</scope>
</reference>
<keyword evidence="2" id="KW-1185">Reference proteome</keyword>
<evidence type="ECO:0000313" key="1">
    <source>
        <dbReference type="EMBL" id="VEN35569.1"/>
    </source>
</evidence>
<dbReference type="AlphaFoldDB" id="A0A653BJ41"/>
<dbReference type="EMBL" id="CAACVG010001721">
    <property type="protein sequence ID" value="VEN35569.1"/>
    <property type="molecule type" value="Genomic_DNA"/>
</dbReference>
<protein>
    <submittedName>
        <fullName evidence="1">Uncharacterized protein</fullName>
    </submittedName>
</protein>
<name>A0A653BJ41_CALMS</name>
<gene>
    <name evidence="1" type="ORF">CALMAC_LOCUS1456</name>
</gene>
<proteinExistence type="predicted"/>
<dbReference type="Proteomes" id="UP000410492">
    <property type="component" value="Unassembled WGS sequence"/>
</dbReference>
<dbReference type="OrthoDB" id="1470350at2759"/>
<sequence>MDMNYWKSNCNACRSYVVTCEVYEGHRSRARERA</sequence>
<evidence type="ECO:0000313" key="2">
    <source>
        <dbReference type="Proteomes" id="UP000410492"/>
    </source>
</evidence>
<organism evidence="1 2">
    <name type="scientific">Callosobruchus maculatus</name>
    <name type="common">Southern cowpea weevil</name>
    <name type="synonym">Pulse bruchid</name>
    <dbReference type="NCBI Taxonomy" id="64391"/>
    <lineage>
        <taxon>Eukaryota</taxon>
        <taxon>Metazoa</taxon>
        <taxon>Ecdysozoa</taxon>
        <taxon>Arthropoda</taxon>
        <taxon>Hexapoda</taxon>
        <taxon>Insecta</taxon>
        <taxon>Pterygota</taxon>
        <taxon>Neoptera</taxon>
        <taxon>Endopterygota</taxon>
        <taxon>Coleoptera</taxon>
        <taxon>Polyphaga</taxon>
        <taxon>Cucujiformia</taxon>
        <taxon>Chrysomeloidea</taxon>
        <taxon>Chrysomelidae</taxon>
        <taxon>Bruchinae</taxon>
        <taxon>Bruchini</taxon>
        <taxon>Callosobruchus</taxon>
    </lineage>
</organism>
<accession>A0A653BJ41</accession>